<accession>A0AA88EBY3</accession>
<evidence type="ECO:0000313" key="1">
    <source>
        <dbReference type="EMBL" id="GMN71696.1"/>
    </source>
</evidence>
<keyword evidence="2" id="KW-1185">Reference proteome</keyword>
<name>A0AA88EBY3_FICCA</name>
<gene>
    <name evidence="1" type="ORF">TIFTF001_054139</name>
</gene>
<proteinExistence type="predicted"/>
<comment type="caution">
    <text evidence="1">The sequence shown here is derived from an EMBL/GenBank/DDBJ whole genome shotgun (WGS) entry which is preliminary data.</text>
</comment>
<sequence>MVLKSFPVRSLRNMYLESRRLLVQAPASCVDGVEDFGHDSECVGSRGATQVCYSQTLWEDRAINIYHAFL</sequence>
<reference evidence="1" key="1">
    <citation type="submission" date="2023-07" db="EMBL/GenBank/DDBJ databases">
        <title>draft genome sequence of fig (Ficus carica).</title>
        <authorList>
            <person name="Takahashi T."/>
            <person name="Nishimura K."/>
        </authorList>
    </citation>
    <scope>NUCLEOTIDE SEQUENCE</scope>
</reference>
<protein>
    <submittedName>
        <fullName evidence="1">Uncharacterized protein</fullName>
    </submittedName>
</protein>
<evidence type="ECO:0000313" key="2">
    <source>
        <dbReference type="Proteomes" id="UP001187192"/>
    </source>
</evidence>
<dbReference type="AlphaFoldDB" id="A0AA88EBY3"/>
<organism evidence="1 2">
    <name type="scientific">Ficus carica</name>
    <name type="common">Common fig</name>
    <dbReference type="NCBI Taxonomy" id="3494"/>
    <lineage>
        <taxon>Eukaryota</taxon>
        <taxon>Viridiplantae</taxon>
        <taxon>Streptophyta</taxon>
        <taxon>Embryophyta</taxon>
        <taxon>Tracheophyta</taxon>
        <taxon>Spermatophyta</taxon>
        <taxon>Magnoliopsida</taxon>
        <taxon>eudicotyledons</taxon>
        <taxon>Gunneridae</taxon>
        <taxon>Pentapetalae</taxon>
        <taxon>rosids</taxon>
        <taxon>fabids</taxon>
        <taxon>Rosales</taxon>
        <taxon>Moraceae</taxon>
        <taxon>Ficeae</taxon>
        <taxon>Ficus</taxon>
    </lineage>
</organism>
<dbReference type="EMBL" id="BTGU01014004">
    <property type="protein sequence ID" value="GMN71696.1"/>
    <property type="molecule type" value="Genomic_DNA"/>
</dbReference>
<dbReference type="Proteomes" id="UP001187192">
    <property type="component" value="Unassembled WGS sequence"/>
</dbReference>